<feature type="domain" description="RRM" evidence="12">
    <location>
        <begin position="188"/>
        <end position="262"/>
    </location>
</feature>
<keyword evidence="7" id="KW-0508">mRNA splicing</keyword>
<evidence type="ECO:0000256" key="8">
    <source>
        <dbReference type="ARBA" id="ARBA00023242"/>
    </source>
</evidence>
<dbReference type="PANTHER" id="PTHR10501">
    <property type="entry name" value="U1 SMALL NUCLEAR RIBONUCLEOPROTEIN A/U2 SMALL NUCLEAR RIBONUCLEOPROTEIN B"/>
    <property type="match status" value="1"/>
</dbReference>
<dbReference type="GO" id="GO:0003723">
    <property type="term" value="F:RNA binding"/>
    <property type="evidence" value="ECO:0007669"/>
    <property type="project" value="UniProtKB-UniRule"/>
</dbReference>
<keyword evidence="8" id="KW-0539">Nucleus</keyword>
<dbReference type="GO" id="GO:0008380">
    <property type="term" value="P:RNA splicing"/>
    <property type="evidence" value="ECO:0007669"/>
    <property type="project" value="UniProtKB-KW"/>
</dbReference>
<feature type="region of interest" description="Disordered" evidence="11">
    <location>
        <begin position="110"/>
        <end position="152"/>
    </location>
</feature>
<reference evidence="14" key="1">
    <citation type="submission" date="2011-02" db="EMBL/GenBank/DDBJ databases">
        <title>The Genome Sequence of Capsaspora owczarzaki ATCC 30864.</title>
        <authorList>
            <person name="Russ C."/>
            <person name="Cuomo C."/>
            <person name="Burger G."/>
            <person name="Gray M.W."/>
            <person name="Holland P.W.H."/>
            <person name="King N."/>
            <person name="Lang F.B.F."/>
            <person name="Roger A.J."/>
            <person name="Ruiz-Trillo I."/>
            <person name="Young S.K."/>
            <person name="Zeng Q."/>
            <person name="Gargeya S."/>
            <person name="Alvarado L."/>
            <person name="Berlin A."/>
            <person name="Chapman S.B."/>
            <person name="Chen Z."/>
            <person name="Freedman E."/>
            <person name="Gellesch M."/>
            <person name="Goldberg J."/>
            <person name="Griggs A."/>
            <person name="Gujja S."/>
            <person name="Heilman E."/>
            <person name="Heiman D."/>
            <person name="Howarth C."/>
            <person name="Mehta T."/>
            <person name="Neiman D."/>
            <person name="Pearson M."/>
            <person name="Roberts A."/>
            <person name="Saif S."/>
            <person name="Shea T."/>
            <person name="Shenoy N."/>
            <person name="Sisk P."/>
            <person name="Stolte C."/>
            <person name="Sykes S."/>
            <person name="White J."/>
            <person name="Yandava C."/>
            <person name="Haas B."/>
            <person name="Nusbaum C."/>
            <person name="Birren B."/>
        </authorList>
    </citation>
    <scope>NUCLEOTIDE SEQUENCE</scope>
    <source>
        <strain evidence="14">ATCC 30864</strain>
    </source>
</reference>
<dbReference type="InterPro" id="IPR012677">
    <property type="entry name" value="Nucleotide-bd_a/b_plait_sf"/>
</dbReference>
<dbReference type="GO" id="GO:0005681">
    <property type="term" value="C:spliceosomal complex"/>
    <property type="evidence" value="ECO:0007669"/>
    <property type="project" value="UniProtKB-KW"/>
</dbReference>
<sequence>MEVDHQQQQQQQQQQQSSIPPSQTLYVNNLNEKLKKEELRAALYTIFTQFGPVLDIVALKTLKMRGQAFIVFHDITSSANALRSLQGFSFYGKPMRITFAKSRSYAVGRFNGEPDSHVRRPFIPKNQRPKGEKQPGKRNPNGAAAASSNGDAQAMNTEAPAAAGNHAPMLQQQQPGFGFSQAPEIPHNILFVQNLPQGITQDDIFNLFRGYTAGSCDVRLVPNRADIAFVEYENEGIAANAKATLHGYKMGDNNLSVTFSKK</sequence>
<dbReference type="SMART" id="SM00360">
    <property type="entry name" value="RRM"/>
    <property type="match status" value="2"/>
</dbReference>
<keyword evidence="9" id="KW-0687">Ribonucleoprotein</keyword>
<dbReference type="GO" id="GO:0030532">
    <property type="term" value="C:small nuclear ribonucleoprotein complex"/>
    <property type="evidence" value="ECO:0007669"/>
    <property type="project" value="UniProtKB-ARBA"/>
</dbReference>
<dbReference type="SUPFAM" id="SSF54928">
    <property type="entry name" value="RNA-binding domain, RBD"/>
    <property type="match status" value="1"/>
</dbReference>
<dbReference type="CDD" id="cd12247">
    <property type="entry name" value="RRM2_U1A_like"/>
    <property type="match status" value="1"/>
</dbReference>
<feature type="region of interest" description="Disordered" evidence="11">
    <location>
        <begin position="1"/>
        <end position="22"/>
    </location>
</feature>
<dbReference type="Proteomes" id="UP000008743">
    <property type="component" value="Unassembled WGS sequence"/>
</dbReference>
<dbReference type="Gene3D" id="3.30.70.330">
    <property type="match status" value="2"/>
</dbReference>
<accession>A0A0D2VN57</accession>
<comment type="subcellular location">
    <subcellularLocation>
        <location evidence="1">Nucleus</location>
    </subcellularLocation>
</comment>
<evidence type="ECO:0000256" key="10">
    <source>
        <dbReference type="PROSITE-ProRule" id="PRU00176"/>
    </source>
</evidence>
<evidence type="ECO:0000256" key="9">
    <source>
        <dbReference type="ARBA" id="ARBA00023274"/>
    </source>
</evidence>
<dbReference type="GO" id="GO:0006397">
    <property type="term" value="P:mRNA processing"/>
    <property type="evidence" value="ECO:0007669"/>
    <property type="project" value="UniProtKB-KW"/>
</dbReference>
<feature type="compositionally biased region" description="Low complexity" evidence="11">
    <location>
        <begin position="141"/>
        <end position="152"/>
    </location>
</feature>
<evidence type="ECO:0000256" key="6">
    <source>
        <dbReference type="ARBA" id="ARBA00022884"/>
    </source>
</evidence>
<protein>
    <recommendedName>
        <fullName evidence="12">RRM domain-containing protein</fullName>
    </recommendedName>
</protein>
<feature type="domain" description="RRM" evidence="12">
    <location>
        <begin position="23"/>
        <end position="102"/>
    </location>
</feature>
<proteinExistence type="inferred from homology"/>
<evidence type="ECO:0000256" key="5">
    <source>
        <dbReference type="ARBA" id="ARBA00022737"/>
    </source>
</evidence>
<evidence type="ECO:0000256" key="11">
    <source>
        <dbReference type="SAM" id="MobiDB-lite"/>
    </source>
</evidence>
<dbReference type="PhylomeDB" id="A0A0D2VN57"/>
<comment type="similarity">
    <text evidence="2">Belongs to the RRM U1 A/B'' family.</text>
</comment>
<keyword evidence="14" id="KW-1185">Reference proteome</keyword>
<evidence type="ECO:0000313" key="13">
    <source>
        <dbReference type="EMBL" id="KJE91672.1"/>
    </source>
</evidence>
<dbReference type="InterPro" id="IPR035979">
    <property type="entry name" value="RBD_domain_sf"/>
</dbReference>
<dbReference type="FunFam" id="3.30.70.330:FF:000039">
    <property type="entry name" value="U1 small nuclear ribonucleoprotein A"/>
    <property type="match status" value="1"/>
</dbReference>
<evidence type="ECO:0000256" key="7">
    <source>
        <dbReference type="ARBA" id="ARBA00023187"/>
    </source>
</evidence>
<evidence type="ECO:0000313" key="14">
    <source>
        <dbReference type="Proteomes" id="UP000008743"/>
    </source>
</evidence>
<keyword evidence="5" id="KW-0677">Repeat</keyword>
<dbReference type="CDD" id="cd12246">
    <property type="entry name" value="RRM1_U1A_like"/>
    <property type="match status" value="1"/>
</dbReference>
<dbReference type="InParanoid" id="A0A0D2VN57"/>
<keyword evidence="3" id="KW-0507">mRNA processing</keyword>
<organism evidence="13 14">
    <name type="scientific">Capsaspora owczarzaki (strain ATCC 30864)</name>
    <dbReference type="NCBI Taxonomy" id="595528"/>
    <lineage>
        <taxon>Eukaryota</taxon>
        <taxon>Filasterea</taxon>
        <taxon>Capsaspora</taxon>
    </lineage>
</organism>
<dbReference type="AlphaFoldDB" id="A0A0D2VN57"/>
<dbReference type="FunCoup" id="A0A0D2VN57">
    <property type="interactions" value="580"/>
</dbReference>
<dbReference type="Pfam" id="PF00076">
    <property type="entry name" value="RRM_1"/>
    <property type="match status" value="2"/>
</dbReference>
<keyword evidence="6 10" id="KW-0694">RNA-binding</keyword>
<name>A0A0D2VN57_CAPO3</name>
<dbReference type="PROSITE" id="PS50102">
    <property type="entry name" value="RRM"/>
    <property type="match status" value="2"/>
</dbReference>
<evidence type="ECO:0000259" key="12">
    <source>
        <dbReference type="PROSITE" id="PS50102"/>
    </source>
</evidence>
<feature type="compositionally biased region" description="Low complexity" evidence="11">
    <location>
        <begin position="1"/>
        <end position="16"/>
    </location>
</feature>
<dbReference type="EMBL" id="KE346362">
    <property type="protein sequence ID" value="KJE91672.1"/>
    <property type="molecule type" value="Genomic_DNA"/>
</dbReference>
<evidence type="ECO:0000256" key="3">
    <source>
        <dbReference type="ARBA" id="ARBA00022664"/>
    </source>
</evidence>
<gene>
    <name evidence="13" type="ORF">CAOG_002777</name>
</gene>
<dbReference type="FunFam" id="3.30.70.330:FF:000029">
    <property type="entry name" value="U2 small nuclear ribonucleoprotein B"/>
    <property type="match status" value="1"/>
</dbReference>
<evidence type="ECO:0000256" key="2">
    <source>
        <dbReference type="ARBA" id="ARBA00007243"/>
    </source>
</evidence>
<dbReference type="InterPro" id="IPR000504">
    <property type="entry name" value="RRM_dom"/>
</dbReference>
<dbReference type="STRING" id="595528.A0A0D2VN57"/>
<evidence type="ECO:0000256" key="1">
    <source>
        <dbReference type="ARBA" id="ARBA00004123"/>
    </source>
</evidence>
<dbReference type="eggNOG" id="KOG4206">
    <property type="taxonomic scope" value="Eukaryota"/>
</dbReference>
<dbReference type="OMA" id="AMQINFA"/>
<dbReference type="OrthoDB" id="277802at2759"/>
<keyword evidence="4" id="KW-0747">Spliceosome</keyword>
<evidence type="ECO:0000256" key="4">
    <source>
        <dbReference type="ARBA" id="ARBA00022728"/>
    </source>
</evidence>